<keyword evidence="1" id="KW-0670">Pyruvate</keyword>
<protein>
    <submittedName>
        <fullName evidence="1">Dihydrolipoyllysine-residue acetyltransferase component of pyruvate dehydrogenase complex</fullName>
    </submittedName>
</protein>
<name>A0A5A7Q8A6_STRAF</name>
<feature type="non-terminal residue" evidence="1">
    <location>
        <position position="121"/>
    </location>
</feature>
<keyword evidence="1" id="KW-0808">Transferase</keyword>
<dbReference type="Proteomes" id="UP000325081">
    <property type="component" value="Unassembled WGS sequence"/>
</dbReference>
<dbReference type="EMBL" id="BKCP01006128">
    <property type="protein sequence ID" value="GER41495.1"/>
    <property type="molecule type" value="Genomic_DNA"/>
</dbReference>
<sequence>MARLGIRDAREFEAPNLSNSDFAGRARRIYNEMKSKGLTMMVLLAQETALVLAEHPVVNFIAREIVVATDGGLITPVLQDAKLTYNRHRDIGRNWLIRHDQSSSNLMSPIHEMMLAVPKIR</sequence>
<gene>
    <name evidence="1" type="ORF">STAS_18220</name>
</gene>
<dbReference type="SUPFAM" id="SSF52777">
    <property type="entry name" value="CoA-dependent acyltransferases"/>
    <property type="match status" value="1"/>
</dbReference>
<dbReference type="GO" id="GO:0016740">
    <property type="term" value="F:transferase activity"/>
    <property type="evidence" value="ECO:0007669"/>
    <property type="project" value="UniProtKB-KW"/>
</dbReference>
<proteinExistence type="predicted"/>
<reference evidence="2" key="1">
    <citation type="journal article" date="2019" name="Curr. Biol.">
        <title>Genome Sequence of Striga asiatica Provides Insight into the Evolution of Plant Parasitism.</title>
        <authorList>
            <person name="Yoshida S."/>
            <person name="Kim S."/>
            <person name="Wafula E.K."/>
            <person name="Tanskanen J."/>
            <person name="Kim Y.M."/>
            <person name="Honaas L."/>
            <person name="Yang Z."/>
            <person name="Spallek T."/>
            <person name="Conn C.E."/>
            <person name="Ichihashi Y."/>
            <person name="Cheong K."/>
            <person name="Cui S."/>
            <person name="Der J.P."/>
            <person name="Gundlach H."/>
            <person name="Jiao Y."/>
            <person name="Hori C."/>
            <person name="Ishida J.K."/>
            <person name="Kasahara H."/>
            <person name="Kiba T."/>
            <person name="Kim M.S."/>
            <person name="Koo N."/>
            <person name="Laohavisit A."/>
            <person name="Lee Y.H."/>
            <person name="Lumba S."/>
            <person name="McCourt P."/>
            <person name="Mortimer J.C."/>
            <person name="Mutuku J.M."/>
            <person name="Nomura T."/>
            <person name="Sasaki-Sekimoto Y."/>
            <person name="Seto Y."/>
            <person name="Wang Y."/>
            <person name="Wakatake T."/>
            <person name="Sakakibara H."/>
            <person name="Demura T."/>
            <person name="Yamaguchi S."/>
            <person name="Yoneyama K."/>
            <person name="Manabe R.I."/>
            <person name="Nelson D.C."/>
            <person name="Schulman A.H."/>
            <person name="Timko M.P."/>
            <person name="dePamphilis C.W."/>
            <person name="Choi D."/>
            <person name="Shirasu K."/>
        </authorList>
    </citation>
    <scope>NUCLEOTIDE SEQUENCE [LARGE SCALE GENOMIC DNA]</scope>
    <source>
        <strain evidence="2">cv. UVA1</strain>
    </source>
</reference>
<keyword evidence="2" id="KW-1185">Reference proteome</keyword>
<accession>A0A5A7Q8A6</accession>
<evidence type="ECO:0000313" key="2">
    <source>
        <dbReference type="Proteomes" id="UP000325081"/>
    </source>
</evidence>
<dbReference type="OrthoDB" id="537444at2759"/>
<organism evidence="1 2">
    <name type="scientific">Striga asiatica</name>
    <name type="common">Asiatic witchweed</name>
    <name type="synonym">Buchnera asiatica</name>
    <dbReference type="NCBI Taxonomy" id="4170"/>
    <lineage>
        <taxon>Eukaryota</taxon>
        <taxon>Viridiplantae</taxon>
        <taxon>Streptophyta</taxon>
        <taxon>Embryophyta</taxon>
        <taxon>Tracheophyta</taxon>
        <taxon>Spermatophyta</taxon>
        <taxon>Magnoliopsida</taxon>
        <taxon>eudicotyledons</taxon>
        <taxon>Gunneridae</taxon>
        <taxon>Pentapetalae</taxon>
        <taxon>asterids</taxon>
        <taxon>lamiids</taxon>
        <taxon>Lamiales</taxon>
        <taxon>Orobanchaceae</taxon>
        <taxon>Buchnereae</taxon>
        <taxon>Striga</taxon>
    </lineage>
</organism>
<comment type="caution">
    <text evidence="1">The sequence shown here is derived from an EMBL/GenBank/DDBJ whole genome shotgun (WGS) entry which is preliminary data.</text>
</comment>
<evidence type="ECO:0000313" key="1">
    <source>
        <dbReference type="EMBL" id="GER41495.1"/>
    </source>
</evidence>
<dbReference type="AlphaFoldDB" id="A0A5A7Q8A6"/>